<dbReference type="Pfam" id="PF07970">
    <property type="entry name" value="COPIIcoated_ERV"/>
    <property type="match status" value="1"/>
</dbReference>
<keyword evidence="4" id="KW-0472">Membrane</keyword>
<dbReference type="InterPro" id="IPR039542">
    <property type="entry name" value="Erv_N"/>
</dbReference>
<dbReference type="InterPro" id="IPR012936">
    <property type="entry name" value="Erv_C"/>
</dbReference>
<dbReference type="GO" id="GO:0033116">
    <property type="term" value="C:endoplasmic reticulum-Golgi intermediate compartment membrane"/>
    <property type="evidence" value="ECO:0007669"/>
    <property type="project" value="UniProtKB-SubCell"/>
</dbReference>
<dbReference type="InterPro" id="IPR045888">
    <property type="entry name" value="Erv"/>
</dbReference>
<evidence type="ECO:0000313" key="9">
    <source>
        <dbReference type="Proteomes" id="UP000193240"/>
    </source>
</evidence>
<evidence type="ECO:0000256" key="3">
    <source>
        <dbReference type="ARBA" id="ARBA00022989"/>
    </source>
</evidence>
<dbReference type="PANTHER" id="PTHR10984">
    <property type="entry name" value="ENDOPLASMIC RETICULUM-GOLGI INTERMEDIATE COMPARTMENT PROTEIN"/>
    <property type="match status" value="1"/>
</dbReference>
<dbReference type="Proteomes" id="UP000193240">
    <property type="component" value="Unassembled WGS sequence"/>
</dbReference>
<keyword evidence="9" id="KW-1185">Reference proteome</keyword>
<evidence type="ECO:0000256" key="1">
    <source>
        <dbReference type="ARBA" id="ARBA00004370"/>
    </source>
</evidence>
<evidence type="ECO:0000313" key="8">
    <source>
        <dbReference type="EMBL" id="OSS52053.1"/>
    </source>
</evidence>
<comment type="function">
    <text evidence="5">Plays a role in transport between endoplasmic reticulum and Golgi.</text>
</comment>
<keyword evidence="5" id="KW-0931">ER-Golgi transport</keyword>
<dbReference type="OMA" id="MTNHYLR"/>
<dbReference type="EMBL" id="KZ107840">
    <property type="protein sequence ID" value="OSS52053.1"/>
    <property type="molecule type" value="Genomic_DNA"/>
</dbReference>
<evidence type="ECO:0000259" key="6">
    <source>
        <dbReference type="Pfam" id="PF07970"/>
    </source>
</evidence>
<dbReference type="GO" id="GO:0005789">
    <property type="term" value="C:endoplasmic reticulum membrane"/>
    <property type="evidence" value="ECO:0007669"/>
    <property type="project" value="UniProtKB-SubCell"/>
</dbReference>
<gene>
    <name evidence="8" type="ORF">B5807_03228</name>
</gene>
<dbReference type="Pfam" id="PF13850">
    <property type="entry name" value="ERGIC_N"/>
    <property type="match status" value="1"/>
</dbReference>
<keyword evidence="3" id="KW-1133">Transmembrane helix</keyword>
<evidence type="ECO:0000256" key="4">
    <source>
        <dbReference type="ARBA" id="ARBA00023136"/>
    </source>
</evidence>
<protein>
    <recommendedName>
        <fullName evidence="5">Endoplasmic reticulum-Golgi intermediate compartment protein</fullName>
    </recommendedName>
</protein>
<proteinExistence type="inferred from homology"/>
<feature type="domain" description="Endoplasmic reticulum vesicle transporter C-terminal" evidence="6">
    <location>
        <begin position="171"/>
        <end position="351"/>
    </location>
</feature>
<dbReference type="STRING" id="105696.A0A1Y2M7I2"/>
<dbReference type="GO" id="GO:0006890">
    <property type="term" value="P:retrograde vesicle-mediated transport, Golgi to endoplasmic reticulum"/>
    <property type="evidence" value="ECO:0007669"/>
    <property type="project" value="TreeGrafter"/>
</dbReference>
<organism evidence="8 9">
    <name type="scientific">Epicoccum nigrum</name>
    <name type="common">Soil fungus</name>
    <name type="synonym">Epicoccum purpurascens</name>
    <dbReference type="NCBI Taxonomy" id="105696"/>
    <lineage>
        <taxon>Eukaryota</taxon>
        <taxon>Fungi</taxon>
        <taxon>Dikarya</taxon>
        <taxon>Ascomycota</taxon>
        <taxon>Pezizomycotina</taxon>
        <taxon>Dothideomycetes</taxon>
        <taxon>Pleosporomycetidae</taxon>
        <taxon>Pleosporales</taxon>
        <taxon>Pleosporineae</taxon>
        <taxon>Didymellaceae</taxon>
        <taxon>Epicoccum</taxon>
    </lineage>
</organism>
<keyword evidence="5" id="KW-0813">Transport</keyword>
<reference evidence="8 9" key="1">
    <citation type="journal article" date="2017" name="Genome Announc.">
        <title>Genome sequence of the saprophytic ascomycete Epicoccum nigrum ICMP 19927 strain isolated from New Zealand.</title>
        <authorList>
            <person name="Fokin M."/>
            <person name="Fleetwood D."/>
            <person name="Weir B.S."/>
            <person name="Villas-Boas S.G."/>
        </authorList>
    </citation>
    <scope>NUCLEOTIDE SEQUENCE [LARGE SCALE GENOMIC DNA]</scope>
    <source>
        <strain evidence="8 9">ICMP 19927</strain>
    </source>
</reference>
<dbReference type="PANTHER" id="PTHR10984:SF81">
    <property type="entry name" value="ER-DERIVED VESICLES PROTEIN ERV41"/>
    <property type="match status" value="1"/>
</dbReference>
<dbReference type="GO" id="GO:0000139">
    <property type="term" value="C:Golgi membrane"/>
    <property type="evidence" value="ECO:0007669"/>
    <property type="project" value="UniProtKB-SubCell"/>
</dbReference>
<comment type="similarity">
    <text evidence="5">Belongs to the ERGIC family.</text>
</comment>
<dbReference type="GO" id="GO:0030134">
    <property type="term" value="C:COPII-coated ER to Golgi transport vesicle"/>
    <property type="evidence" value="ECO:0007669"/>
    <property type="project" value="TreeGrafter"/>
</dbReference>
<evidence type="ECO:0000256" key="5">
    <source>
        <dbReference type="RuleBase" id="RU369013"/>
    </source>
</evidence>
<evidence type="ECO:0000259" key="7">
    <source>
        <dbReference type="Pfam" id="PF13850"/>
    </source>
</evidence>
<keyword evidence="5" id="KW-0256">Endoplasmic reticulum</keyword>
<keyword evidence="2" id="KW-0812">Transmembrane</keyword>
<feature type="domain" description="Endoplasmic reticulum vesicle transporter N-terminal" evidence="7">
    <location>
        <begin position="23"/>
        <end position="110"/>
    </location>
</feature>
<dbReference type="GO" id="GO:0006888">
    <property type="term" value="P:endoplasmic reticulum to Golgi vesicle-mediated transport"/>
    <property type="evidence" value="ECO:0007669"/>
    <property type="project" value="UniProtKB-UniRule"/>
</dbReference>
<dbReference type="InParanoid" id="A0A1Y2M7I2"/>
<name>A0A1Y2M7I2_EPING</name>
<sequence>MNGYQDHTLDEDAFGPTKGNIMSSFDAFPKTKQTYLVQGRNSSAWTVTLILTCIWLAWTETSRWFTGTTTQTFSVEKGVSHEMQINLDVIVAMRCADLHVNMQDAAGDRTLAGDLLRKDPTSWAQWTGKNAEKGVHELNQGIGQEWEMDDLEVHNHLNKKQKKKFAKTPRIRGATDSCRIFGSLDGNKVQGDFHITARGHGYMEFGEHLEHGSFNFSHIVREMSFGPYFPSMNNPLDNTIALTPTPEDHFYKFQYYLSIVPTIYSDSLAALRALDSADSADTAGFFAQRAIKTNQYAVTSQSHTVPEQSVPGVFVKFDIEPITLSVVEEWGGFWQLVIRLVNVISGVMVAGGWAWQMYDLALEFWGKRGRRGDGMGMLGTPQIEKKSWD</sequence>
<dbReference type="AlphaFoldDB" id="A0A1Y2M7I2"/>
<evidence type="ECO:0000256" key="2">
    <source>
        <dbReference type="ARBA" id="ARBA00022692"/>
    </source>
</evidence>
<keyword evidence="5" id="KW-0333">Golgi apparatus</keyword>
<accession>A0A1Y2M7I2</accession>
<dbReference type="FunCoup" id="A0A1Y2M7I2">
    <property type="interactions" value="350"/>
</dbReference>
<comment type="subcellular location">
    <subcellularLocation>
        <location evidence="5">Endoplasmic reticulum membrane</location>
        <topology evidence="5">Multi-pass membrane protein</topology>
    </subcellularLocation>
    <subcellularLocation>
        <location evidence="5">Endoplasmic reticulum-Golgi intermediate compartment membrane</location>
        <topology evidence="5">Multi-pass membrane protein</topology>
    </subcellularLocation>
    <subcellularLocation>
        <location evidence="5">Golgi apparatus membrane</location>
        <topology evidence="5">Multi-pass membrane protein</topology>
    </subcellularLocation>
    <subcellularLocation>
        <location evidence="1">Membrane</location>
    </subcellularLocation>
</comment>